<evidence type="ECO:0000256" key="5">
    <source>
        <dbReference type="ARBA" id="ARBA00023049"/>
    </source>
</evidence>
<dbReference type="GO" id="GO:0016020">
    <property type="term" value="C:membrane"/>
    <property type="evidence" value="ECO:0007669"/>
    <property type="project" value="TreeGrafter"/>
</dbReference>
<evidence type="ECO:0000256" key="1">
    <source>
        <dbReference type="ARBA" id="ARBA00022670"/>
    </source>
</evidence>
<dbReference type="OrthoDB" id="7338723at2"/>
<reference evidence="8 9" key="1">
    <citation type="submission" date="2019-07" db="EMBL/GenBank/DDBJ databases">
        <title>Litoreibacter alkalisoli sp. nov., isolated from saline-alkaline soil.</title>
        <authorList>
            <person name="Wang S."/>
            <person name="Xu L."/>
            <person name="Xing Y.-T."/>
            <person name="Sun J.-Q."/>
        </authorList>
    </citation>
    <scope>NUCLEOTIDE SEQUENCE [LARGE SCALE GENOMIC DNA]</scope>
    <source>
        <strain evidence="8 9">LN3S51</strain>
    </source>
</reference>
<keyword evidence="9" id="KW-1185">Reference proteome</keyword>
<dbReference type="KEGG" id="lit:FPZ52_09505"/>
<dbReference type="InterPro" id="IPR001915">
    <property type="entry name" value="Peptidase_M48"/>
</dbReference>
<evidence type="ECO:0000256" key="6">
    <source>
        <dbReference type="RuleBase" id="RU003983"/>
    </source>
</evidence>
<evidence type="ECO:0000256" key="3">
    <source>
        <dbReference type="ARBA" id="ARBA00022801"/>
    </source>
</evidence>
<keyword evidence="4 6" id="KW-0862">Zinc</keyword>
<evidence type="ECO:0000313" key="8">
    <source>
        <dbReference type="EMBL" id="QDY69831.1"/>
    </source>
</evidence>
<gene>
    <name evidence="8" type="ORF">FPZ52_09505</name>
</gene>
<dbReference type="CDD" id="cd07324">
    <property type="entry name" value="M48C_Oma1-like"/>
    <property type="match status" value="1"/>
</dbReference>
<protein>
    <submittedName>
        <fullName evidence="8">M48 family metalloprotease</fullName>
    </submittedName>
</protein>
<dbReference type="RefSeq" id="WP_146365208.1">
    <property type="nucleotide sequence ID" value="NZ_CP042261.1"/>
</dbReference>
<feature type="domain" description="Peptidase M48" evidence="7">
    <location>
        <begin position="63"/>
        <end position="227"/>
    </location>
</feature>
<dbReference type="PANTHER" id="PTHR22726">
    <property type="entry name" value="METALLOENDOPEPTIDASE OMA1"/>
    <property type="match status" value="1"/>
</dbReference>
<evidence type="ECO:0000313" key="9">
    <source>
        <dbReference type="Proteomes" id="UP000318483"/>
    </source>
</evidence>
<comment type="cofactor">
    <cofactor evidence="6">
        <name>Zn(2+)</name>
        <dbReference type="ChEBI" id="CHEBI:29105"/>
    </cofactor>
    <text evidence="6">Binds 1 zinc ion per subunit.</text>
</comment>
<organism evidence="8 9">
    <name type="scientific">Qingshengfaniella alkalisoli</name>
    <dbReference type="NCBI Taxonomy" id="2599296"/>
    <lineage>
        <taxon>Bacteria</taxon>
        <taxon>Pseudomonadati</taxon>
        <taxon>Pseudomonadota</taxon>
        <taxon>Alphaproteobacteria</taxon>
        <taxon>Rhodobacterales</taxon>
        <taxon>Paracoccaceae</taxon>
        <taxon>Qingshengfaniella</taxon>
    </lineage>
</organism>
<dbReference type="GO" id="GO:0046872">
    <property type="term" value="F:metal ion binding"/>
    <property type="evidence" value="ECO:0007669"/>
    <property type="project" value="UniProtKB-KW"/>
</dbReference>
<dbReference type="Pfam" id="PF01435">
    <property type="entry name" value="Peptidase_M48"/>
    <property type="match status" value="1"/>
</dbReference>
<dbReference type="EMBL" id="CP042261">
    <property type="protein sequence ID" value="QDY69831.1"/>
    <property type="molecule type" value="Genomic_DNA"/>
</dbReference>
<dbReference type="PROSITE" id="PS51257">
    <property type="entry name" value="PROKAR_LIPOPROTEIN"/>
    <property type="match status" value="1"/>
</dbReference>
<keyword evidence="1 6" id="KW-0645">Protease</keyword>
<dbReference type="GO" id="GO:0004222">
    <property type="term" value="F:metalloendopeptidase activity"/>
    <property type="evidence" value="ECO:0007669"/>
    <property type="project" value="InterPro"/>
</dbReference>
<comment type="similarity">
    <text evidence="6">Belongs to the peptidase M48 family.</text>
</comment>
<dbReference type="Gene3D" id="3.30.2010.10">
    <property type="entry name" value="Metalloproteases ('zincins'), catalytic domain"/>
    <property type="match status" value="1"/>
</dbReference>
<evidence type="ECO:0000256" key="4">
    <source>
        <dbReference type="ARBA" id="ARBA00022833"/>
    </source>
</evidence>
<name>A0A5B8IY64_9RHOB</name>
<sequence>MLRFYLAVMGVALAGCTVAPSGGPVPSTQPIGTGQPQVSQLPSGDFGAVVRRVEPVAENMCRQRAPQKNCDFLILLDTRKNAPSNAFQTLDKSGRPVLIVTQALVDDTQNADEIAFVLSHEAAHHIEDHLPRTQQSASGGAMVAGLIVAAYGGSPEMVQSAQEFGAMAGARVYSKNYELEADRTGTVIAKAAGFNPVRGAEFFTRISDPGDQFLGTHPPNGDRQRIVQQTAAQLD</sequence>
<dbReference type="InterPro" id="IPR051156">
    <property type="entry name" value="Mito/Outer_Membr_Metalloprot"/>
</dbReference>
<dbReference type="GO" id="GO:0051603">
    <property type="term" value="P:proteolysis involved in protein catabolic process"/>
    <property type="evidence" value="ECO:0007669"/>
    <property type="project" value="TreeGrafter"/>
</dbReference>
<evidence type="ECO:0000259" key="7">
    <source>
        <dbReference type="Pfam" id="PF01435"/>
    </source>
</evidence>
<evidence type="ECO:0000256" key="2">
    <source>
        <dbReference type="ARBA" id="ARBA00022723"/>
    </source>
</evidence>
<proteinExistence type="inferred from homology"/>
<accession>A0A5B8IY64</accession>
<keyword evidence="2" id="KW-0479">Metal-binding</keyword>
<keyword evidence="3 6" id="KW-0378">Hydrolase</keyword>
<keyword evidence="5 6" id="KW-0482">Metalloprotease</keyword>
<dbReference type="PANTHER" id="PTHR22726:SF1">
    <property type="entry name" value="METALLOENDOPEPTIDASE OMA1, MITOCHONDRIAL"/>
    <property type="match status" value="1"/>
</dbReference>
<dbReference type="Proteomes" id="UP000318483">
    <property type="component" value="Chromosome"/>
</dbReference>
<dbReference type="AlphaFoldDB" id="A0A5B8IY64"/>